<feature type="domain" description="GPR180/TMEM145 transmembrane" evidence="9">
    <location>
        <begin position="510"/>
        <end position="724"/>
    </location>
</feature>
<evidence type="ECO:0000256" key="6">
    <source>
        <dbReference type="SAM" id="MobiDB-lite"/>
    </source>
</evidence>
<keyword evidence="7" id="KW-0472">Membrane</keyword>
<comment type="cofactor">
    <cofactor evidence="1">
        <name>FMN</name>
        <dbReference type="ChEBI" id="CHEBI:58210"/>
    </cofactor>
</comment>
<dbReference type="InterPro" id="IPR018517">
    <property type="entry name" value="tRNA_hU_synthase_CS"/>
</dbReference>
<evidence type="ECO:0000256" key="1">
    <source>
        <dbReference type="ARBA" id="ARBA00001917"/>
    </source>
</evidence>
<keyword evidence="4" id="KW-0819">tRNA processing</keyword>
<evidence type="ECO:0000313" key="10">
    <source>
        <dbReference type="EMBL" id="CDW53070.1"/>
    </source>
</evidence>
<feature type="transmembrane region" description="Helical" evidence="7">
    <location>
        <begin position="535"/>
        <end position="554"/>
    </location>
</feature>
<dbReference type="Pfam" id="PF01207">
    <property type="entry name" value="Dus"/>
    <property type="match status" value="1"/>
</dbReference>
<dbReference type="SUPFAM" id="SSF51395">
    <property type="entry name" value="FMN-linked oxidoreductases"/>
    <property type="match status" value="1"/>
</dbReference>
<evidence type="ECO:0000259" key="9">
    <source>
        <dbReference type="Pfam" id="PF10192"/>
    </source>
</evidence>
<evidence type="ECO:0000313" key="11">
    <source>
        <dbReference type="Proteomes" id="UP000030665"/>
    </source>
</evidence>
<evidence type="ECO:0000256" key="3">
    <source>
        <dbReference type="ARBA" id="ARBA00022643"/>
    </source>
</evidence>
<dbReference type="InterPro" id="IPR013785">
    <property type="entry name" value="Aldolase_TIM"/>
</dbReference>
<dbReference type="Gene3D" id="3.20.20.70">
    <property type="entry name" value="Aldolase class I"/>
    <property type="match status" value="1"/>
</dbReference>
<dbReference type="OrthoDB" id="9977870at2759"/>
<dbReference type="STRING" id="36087.A0A077Z2Z2"/>
<feature type="transmembrane region" description="Helical" evidence="7">
    <location>
        <begin position="647"/>
        <end position="665"/>
    </location>
</feature>
<keyword evidence="5" id="KW-0560">Oxidoreductase</keyword>
<dbReference type="PROSITE" id="PS01136">
    <property type="entry name" value="UPF0034"/>
    <property type="match status" value="1"/>
</dbReference>
<dbReference type="GO" id="GO:0017150">
    <property type="term" value="F:tRNA dihydrouridine synthase activity"/>
    <property type="evidence" value="ECO:0007669"/>
    <property type="project" value="InterPro"/>
</dbReference>
<accession>A0A077Z2Z2</accession>
<evidence type="ECO:0000256" key="5">
    <source>
        <dbReference type="ARBA" id="ARBA00023002"/>
    </source>
</evidence>
<dbReference type="GO" id="GO:0019236">
    <property type="term" value="P:response to pheromone"/>
    <property type="evidence" value="ECO:0007669"/>
    <property type="project" value="InterPro"/>
</dbReference>
<evidence type="ECO:0000259" key="8">
    <source>
        <dbReference type="Pfam" id="PF01207"/>
    </source>
</evidence>
<dbReference type="AlphaFoldDB" id="A0A077Z2Z2"/>
<evidence type="ECO:0000256" key="2">
    <source>
        <dbReference type="ARBA" id="ARBA00022630"/>
    </source>
</evidence>
<keyword evidence="7" id="KW-1133">Transmembrane helix</keyword>
<reference evidence="10" key="1">
    <citation type="submission" date="2014-01" db="EMBL/GenBank/DDBJ databases">
        <authorList>
            <person name="Aslett M."/>
        </authorList>
    </citation>
    <scope>NUCLEOTIDE SEQUENCE</scope>
</reference>
<name>A0A077Z2Z2_TRITR</name>
<feature type="transmembrane region" description="Helical" evidence="7">
    <location>
        <begin position="709"/>
        <end position="730"/>
    </location>
</feature>
<protein>
    <submittedName>
        <fullName evidence="10">tRNA dihydrouridine synthase 4</fullName>
    </submittedName>
</protein>
<dbReference type="PANTHER" id="PTHR11082:SF31">
    <property type="entry name" value="TRNA-DIHYDROURIDINE(20A_20B) SYNTHASE [NAD(P)+]-LIKE"/>
    <property type="match status" value="1"/>
</dbReference>
<keyword evidence="3" id="KW-0288">FMN</keyword>
<dbReference type="Pfam" id="PF10192">
    <property type="entry name" value="GPR180-TMEM145_TM"/>
    <property type="match status" value="1"/>
</dbReference>
<reference evidence="10" key="2">
    <citation type="submission" date="2014-03" db="EMBL/GenBank/DDBJ databases">
        <title>The whipworm genome and dual-species transcriptomics of an intimate host-pathogen interaction.</title>
        <authorList>
            <person name="Foth B.J."/>
            <person name="Tsai I.J."/>
            <person name="Reid A.J."/>
            <person name="Bancroft A.J."/>
            <person name="Nichol S."/>
            <person name="Tracey A."/>
            <person name="Holroyd N."/>
            <person name="Cotton J.A."/>
            <person name="Stanley E.J."/>
            <person name="Zarowiecki M."/>
            <person name="Liu J.Z."/>
            <person name="Huckvale T."/>
            <person name="Cooper P.J."/>
            <person name="Grencis R.K."/>
            <person name="Berriman M."/>
        </authorList>
    </citation>
    <scope>NUCLEOTIDE SEQUENCE [LARGE SCALE GENOMIC DNA]</scope>
</reference>
<dbReference type="InterPro" id="IPR019336">
    <property type="entry name" value="GPR180/TMEM145_TM"/>
</dbReference>
<feature type="transmembrane region" description="Helical" evidence="7">
    <location>
        <begin position="507"/>
        <end position="523"/>
    </location>
</feature>
<evidence type="ECO:0000256" key="7">
    <source>
        <dbReference type="SAM" id="Phobius"/>
    </source>
</evidence>
<feature type="transmembrane region" description="Helical" evidence="7">
    <location>
        <begin position="574"/>
        <end position="595"/>
    </location>
</feature>
<keyword evidence="2" id="KW-0285">Flavoprotein</keyword>
<feature type="region of interest" description="Disordered" evidence="6">
    <location>
        <begin position="746"/>
        <end position="766"/>
    </location>
</feature>
<dbReference type="GO" id="GO:0050660">
    <property type="term" value="F:flavin adenine dinucleotide binding"/>
    <property type="evidence" value="ECO:0007669"/>
    <property type="project" value="InterPro"/>
</dbReference>
<dbReference type="Proteomes" id="UP000030665">
    <property type="component" value="Unassembled WGS sequence"/>
</dbReference>
<organism evidence="10 11">
    <name type="scientific">Trichuris trichiura</name>
    <name type="common">Whipworm</name>
    <name type="synonym">Trichocephalus trichiurus</name>
    <dbReference type="NCBI Taxonomy" id="36087"/>
    <lineage>
        <taxon>Eukaryota</taxon>
        <taxon>Metazoa</taxon>
        <taxon>Ecdysozoa</taxon>
        <taxon>Nematoda</taxon>
        <taxon>Enoplea</taxon>
        <taxon>Dorylaimia</taxon>
        <taxon>Trichinellida</taxon>
        <taxon>Trichuridae</taxon>
        <taxon>Trichuris</taxon>
    </lineage>
</organism>
<keyword evidence="7" id="KW-0812">Transmembrane</keyword>
<dbReference type="PANTHER" id="PTHR11082">
    <property type="entry name" value="TRNA-DIHYDROURIDINE SYNTHASE"/>
    <property type="match status" value="1"/>
</dbReference>
<evidence type="ECO:0000256" key="4">
    <source>
        <dbReference type="ARBA" id="ARBA00022694"/>
    </source>
</evidence>
<dbReference type="CDD" id="cd02801">
    <property type="entry name" value="DUS_like_FMN"/>
    <property type="match status" value="1"/>
</dbReference>
<proteinExistence type="predicted"/>
<dbReference type="EMBL" id="HG805839">
    <property type="protein sequence ID" value="CDW53070.1"/>
    <property type="molecule type" value="Genomic_DNA"/>
</dbReference>
<sequence length="766" mass="86932">MKVERTGDEHVHRPSVDVVSLLQNCESPLYVSAPMVRYSRLPFRALVRHYGCQLCFTPMIYAKCFVQSELARLADFSTDLDDCPLIVQFAADNADDFVKAAELVSTQCEGVDLNCGCPKRKALDVECGSALLSRSDHLVEMIAESRRRLVNPKFSISAKIRIFDDLKRTVDLCQKLERAGLSFLTVHGRTPEQNREPVDVGVFKLIRDSLRIPVIANGDVKSLCDVISYGQQTGVHGVMVARALLQNPSLFSGTTSTSMNCVQKWVQISAKYEVPFLLFHRHLIFMTEKMLTKSERVKLSGVRIVLCLNIVGAWEAGSNKELMTVLAAFAFQKTDPVAMEGSRGYIYGNITSSSKVTAAHLVLVDYDLFRKLSHVLDSSDKEKDPCAHLMGPVSELAFEKRCFPNNRQDFFRAVPCPFSDLCSEEDDPLNVVPGSQFSFHIQDTTGARFWYLLLTNCLLNEHCNWTKSTSRVRLNYDIWLVNGHPDRSGINPFEHQFSFERQDTMELFAFAFLLFLALAFAQLHSCRKGEKMVSLVLLAFLVMRVLGFLLHSFYCLKFAFYGRASGMLTLFADLLASTADMGLMLLLIAVVKSWPSSIRNFMSKRRYGGMAIVCMMLQIVFTCVAAGTTFQYIPLHMLETWPGWMSMAMRLLMTQCFMMELRFAVKRETSREREDFLLHFGSGCMVWFVYVIILAVAVLQIPLLWRYKIITGICILADFIAYSALVHLFWPQSGKQRAYFEESTTRQSGGEEWEEFEQSIISTDQR</sequence>
<feature type="transmembrane region" description="Helical" evidence="7">
    <location>
        <begin position="607"/>
        <end position="627"/>
    </location>
</feature>
<dbReference type="InterPro" id="IPR035587">
    <property type="entry name" value="DUS-like_FMN-bd"/>
</dbReference>
<feature type="transmembrane region" description="Helical" evidence="7">
    <location>
        <begin position="677"/>
        <end position="703"/>
    </location>
</feature>
<keyword evidence="11" id="KW-1185">Reference proteome</keyword>
<dbReference type="GO" id="GO:0007186">
    <property type="term" value="P:G protein-coupled receptor signaling pathway"/>
    <property type="evidence" value="ECO:0007669"/>
    <property type="project" value="InterPro"/>
</dbReference>
<feature type="domain" description="DUS-like FMN-binding" evidence="8">
    <location>
        <begin position="33"/>
        <end position="290"/>
    </location>
</feature>
<gene>
    <name evidence="10" type="ORF">TTRE_0000133301</name>
</gene>